<dbReference type="Pfam" id="PF00753">
    <property type="entry name" value="Lactamase_B"/>
    <property type="match status" value="1"/>
</dbReference>
<dbReference type="PANTHER" id="PTHR42951:SF17">
    <property type="entry name" value="METALLO-BETA-LACTAMASE DOMAIN-CONTAINING PROTEIN"/>
    <property type="match status" value="1"/>
</dbReference>
<gene>
    <name evidence="2" type="ORF">DSM112329_03526</name>
</gene>
<dbReference type="AlphaFoldDB" id="A0AAU7AY67"/>
<protein>
    <recommendedName>
        <fullName evidence="1">Metallo-beta-lactamase domain-containing protein</fullName>
    </recommendedName>
</protein>
<dbReference type="PANTHER" id="PTHR42951">
    <property type="entry name" value="METALLO-BETA-LACTAMASE DOMAIN-CONTAINING"/>
    <property type="match status" value="1"/>
</dbReference>
<accession>A0AAU7AY67</accession>
<proteinExistence type="predicted"/>
<dbReference type="Gene3D" id="3.60.15.10">
    <property type="entry name" value="Ribonuclease Z/Hydroxyacylglutathione hydrolase-like"/>
    <property type="match status" value="1"/>
</dbReference>
<dbReference type="SMART" id="SM00849">
    <property type="entry name" value="Lactamase_B"/>
    <property type="match status" value="1"/>
</dbReference>
<evidence type="ECO:0000259" key="1">
    <source>
        <dbReference type="SMART" id="SM00849"/>
    </source>
</evidence>
<feature type="domain" description="Metallo-beta-lactamase" evidence="1">
    <location>
        <begin position="36"/>
        <end position="223"/>
    </location>
</feature>
<name>A0AAU7AY67_9ACTN</name>
<dbReference type="CDD" id="cd07721">
    <property type="entry name" value="yflN-like_MBL-fold"/>
    <property type="match status" value="1"/>
</dbReference>
<reference evidence="2" key="1">
    <citation type="submission" date="2022-12" db="EMBL/GenBank/DDBJ databases">
        <title>Paraconexibacter alkalitolerans sp. nov. and Baekduia alba sp. nov., isolated from soil and emended description of the genera Paraconexibacter (Chun et al., 2020) and Baekduia (An et al., 2020).</title>
        <authorList>
            <person name="Vieira S."/>
            <person name="Huber K.J."/>
            <person name="Geppert A."/>
            <person name="Wolf J."/>
            <person name="Neumann-Schaal M."/>
            <person name="Muesken M."/>
            <person name="Overmann J."/>
        </authorList>
    </citation>
    <scope>NUCLEOTIDE SEQUENCE</scope>
    <source>
        <strain evidence="2">AEG42_29</strain>
    </source>
</reference>
<dbReference type="EMBL" id="CP114014">
    <property type="protein sequence ID" value="XAY06651.1"/>
    <property type="molecule type" value="Genomic_DNA"/>
</dbReference>
<sequence length="240" mass="26237">MVRRRPTGTARAPVTLSPVKPIVADVHLITGIPPYSINCYLVGDVLVDAMAKMDRRRILKELSGKPLRAHALTHAHPDHQGASRAVCTTFGVPFWAPELDVPPAEDASIIAERQPKHPINSLFGKILAGPGHPVDRALKEGDELAAGFVVLDTPGHSAGHVSFWREVDRTLILGDVLNNQHPLLGFPRGLRQPLAIFTPDPERNRESIRRLGELEPLTVMFGHGPVLRDPEAFGAFCRSV</sequence>
<organism evidence="2">
    <name type="scientific">Paraconexibacter sp. AEG42_29</name>
    <dbReference type="NCBI Taxonomy" id="2997339"/>
    <lineage>
        <taxon>Bacteria</taxon>
        <taxon>Bacillati</taxon>
        <taxon>Actinomycetota</taxon>
        <taxon>Thermoleophilia</taxon>
        <taxon>Solirubrobacterales</taxon>
        <taxon>Paraconexibacteraceae</taxon>
        <taxon>Paraconexibacter</taxon>
    </lineage>
</organism>
<dbReference type="InterPro" id="IPR001279">
    <property type="entry name" value="Metallo-B-lactamas"/>
</dbReference>
<dbReference type="InterPro" id="IPR050855">
    <property type="entry name" value="NDM-1-like"/>
</dbReference>
<dbReference type="SUPFAM" id="SSF56281">
    <property type="entry name" value="Metallo-hydrolase/oxidoreductase"/>
    <property type="match status" value="1"/>
</dbReference>
<dbReference type="InterPro" id="IPR036866">
    <property type="entry name" value="RibonucZ/Hydroxyglut_hydro"/>
</dbReference>
<dbReference type="KEGG" id="parq:DSM112329_03526"/>
<evidence type="ECO:0000313" key="2">
    <source>
        <dbReference type="EMBL" id="XAY06651.1"/>
    </source>
</evidence>